<dbReference type="OrthoDB" id="5975497at2"/>
<proteinExistence type="predicted"/>
<dbReference type="GO" id="GO:0008233">
    <property type="term" value="F:peptidase activity"/>
    <property type="evidence" value="ECO:0007669"/>
    <property type="project" value="UniProtKB-KW"/>
</dbReference>
<dbReference type="AlphaFoldDB" id="A0A1I7HBG5"/>
<sequence length="147" mass="16300">MEETLSAFLKNKGYLKISLRETFTNHLELKAHLNGIEGRFILDTGASNTCVGIDCVDHFKLFAEETEVKATGAGASNMLTQISQDNVIAIKGWIKKKIEVVVFDLSHVNQALTLQDSLPVHGIIGADVLKKGKAIIDYKKRKLYMKP</sequence>
<dbReference type="Gene3D" id="2.40.70.10">
    <property type="entry name" value="Acid Proteases"/>
    <property type="match status" value="1"/>
</dbReference>
<dbReference type="InterPro" id="IPR034122">
    <property type="entry name" value="Retropepsin-like_bacterial"/>
</dbReference>
<dbReference type="InterPro" id="IPR021109">
    <property type="entry name" value="Peptidase_aspartic_dom_sf"/>
</dbReference>
<organism evidence="1 2">
    <name type="scientific">Pustulibacterium marinum</name>
    <dbReference type="NCBI Taxonomy" id="1224947"/>
    <lineage>
        <taxon>Bacteria</taxon>
        <taxon>Pseudomonadati</taxon>
        <taxon>Bacteroidota</taxon>
        <taxon>Flavobacteriia</taxon>
        <taxon>Flavobacteriales</taxon>
        <taxon>Flavobacteriaceae</taxon>
        <taxon>Pustulibacterium</taxon>
    </lineage>
</organism>
<keyword evidence="2" id="KW-1185">Reference proteome</keyword>
<keyword evidence="1" id="KW-0378">Hydrolase</keyword>
<evidence type="ECO:0000313" key="1">
    <source>
        <dbReference type="EMBL" id="SFU58058.1"/>
    </source>
</evidence>
<dbReference type="Proteomes" id="UP000199138">
    <property type="component" value="Unassembled WGS sequence"/>
</dbReference>
<name>A0A1I7HBG5_9FLAO</name>
<dbReference type="SUPFAM" id="SSF50630">
    <property type="entry name" value="Acid proteases"/>
    <property type="match status" value="1"/>
</dbReference>
<gene>
    <name evidence="1" type="ORF">SAMN05216480_10883</name>
</gene>
<reference evidence="1 2" key="1">
    <citation type="submission" date="2016-10" db="EMBL/GenBank/DDBJ databases">
        <authorList>
            <person name="de Groot N.N."/>
        </authorList>
    </citation>
    <scope>NUCLEOTIDE SEQUENCE [LARGE SCALE GENOMIC DNA]</scope>
    <source>
        <strain evidence="1 2">CGMCC 1.12333</strain>
    </source>
</reference>
<dbReference type="GO" id="GO:0006508">
    <property type="term" value="P:proteolysis"/>
    <property type="evidence" value="ECO:0007669"/>
    <property type="project" value="UniProtKB-KW"/>
</dbReference>
<dbReference type="Pfam" id="PF13650">
    <property type="entry name" value="Asp_protease_2"/>
    <property type="match status" value="1"/>
</dbReference>
<protein>
    <submittedName>
        <fullName evidence="1">Aspartyl protease</fullName>
    </submittedName>
</protein>
<dbReference type="CDD" id="cd05483">
    <property type="entry name" value="retropepsin_like_bacteria"/>
    <property type="match status" value="1"/>
</dbReference>
<accession>A0A1I7HBG5</accession>
<dbReference type="STRING" id="1224947.SAMN05216480_10883"/>
<evidence type="ECO:0000313" key="2">
    <source>
        <dbReference type="Proteomes" id="UP000199138"/>
    </source>
</evidence>
<keyword evidence="1" id="KW-0645">Protease</keyword>
<dbReference type="EMBL" id="FPBK01000008">
    <property type="protein sequence ID" value="SFU58058.1"/>
    <property type="molecule type" value="Genomic_DNA"/>
</dbReference>
<dbReference type="RefSeq" id="WP_093025309.1">
    <property type="nucleotide sequence ID" value="NZ_FPBK01000008.1"/>
</dbReference>